<accession>A0AAD6V6Y7</accession>
<evidence type="ECO:0000313" key="2">
    <source>
        <dbReference type="Proteomes" id="UP001219525"/>
    </source>
</evidence>
<proteinExistence type="predicted"/>
<comment type="caution">
    <text evidence="1">The sequence shown here is derived from an EMBL/GenBank/DDBJ whole genome shotgun (WGS) entry which is preliminary data.</text>
</comment>
<protein>
    <submittedName>
        <fullName evidence="1">Uncharacterized protein</fullName>
    </submittedName>
</protein>
<organism evidence="1 2">
    <name type="scientific">Mycena pura</name>
    <dbReference type="NCBI Taxonomy" id="153505"/>
    <lineage>
        <taxon>Eukaryota</taxon>
        <taxon>Fungi</taxon>
        <taxon>Dikarya</taxon>
        <taxon>Basidiomycota</taxon>
        <taxon>Agaricomycotina</taxon>
        <taxon>Agaricomycetes</taxon>
        <taxon>Agaricomycetidae</taxon>
        <taxon>Agaricales</taxon>
        <taxon>Marasmiineae</taxon>
        <taxon>Mycenaceae</taxon>
        <taxon>Mycena</taxon>
    </lineage>
</organism>
<reference evidence="1" key="1">
    <citation type="submission" date="2023-03" db="EMBL/GenBank/DDBJ databases">
        <title>Massive genome expansion in bonnet fungi (Mycena s.s.) driven by repeated elements and novel gene families across ecological guilds.</title>
        <authorList>
            <consortium name="Lawrence Berkeley National Laboratory"/>
            <person name="Harder C.B."/>
            <person name="Miyauchi S."/>
            <person name="Viragh M."/>
            <person name="Kuo A."/>
            <person name="Thoen E."/>
            <person name="Andreopoulos B."/>
            <person name="Lu D."/>
            <person name="Skrede I."/>
            <person name="Drula E."/>
            <person name="Henrissat B."/>
            <person name="Morin E."/>
            <person name="Kohler A."/>
            <person name="Barry K."/>
            <person name="LaButti K."/>
            <person name="Morin E."/>
            <person name="Salamov A."/>
            <person name="Lipzen A."/>
            <person name="Mereny Z."/>
            <person name="Hegedus B."/>
            <person name="Baldrian P."/>
            <person name="Stursova M."/>
            <person name="Weitz H."/>
            <person name="Taylor A."/>
            <person name="Grigoriev I.V."/>
            <person name="Nagy L.G."/>
            <person name="Martin F."/>
            <person name="Kauserud H."/>
        </authorList>
    </citation>
    <scope>NUCLEOTIDE SEQUENCE</scope>
    <source>
        <strain evidence="1">9144</strain>
    </source>
</reference>
<keyword evidence="2" id="KW-1185">Reference proteome</keyword>
<evidence type="ECO:0000313" key="1">
    <source>
        <dbReference type="EMBL" id="KAJ7204142.1"/>
    </source>
</evidence>
<name>A0AAD6V6Y7_9AGAR</name>
<sequence length="227" mass="25450">MVSMLEAPINSLPDEVLAAIFNIAADAPVVRNSRRSLLPFPILLFASRTAHGPGAGRSSSFAARPRMLPLDLSFSVEQYILRARPGFICGTLAARPDYYIDLTKLLPIAGLHAARWRTVAIRGWEWQRLMDSMPSVTTLVLRNLHTLSFRHATIESSTVSSLVISFFPVSFERYPDYDSDPCSVLTETFILHNLERLEIVGGFIGADKARLPEEWEEPLLNYRLHIA</sequence>
<dbReference type="AlphaFoldDB" id="A0AAD6V6Y7"/>
<gene>
    <name evidence="1" type="ORF">GGX14DRAFT_569739</name>
</gene>
<dbReference type="EMBL" id="JARJCW010000048">
    <property type="protein sequence ID" value="KAJ7204142.1"/>
    <property type="molecule type" value="Genomic_DNA"/>
</dbReference>
<dbReference type="Proteomes" id="UP001219525">
    <property type="component" value="Unassembled WGS sequence"/>
</dbReference>